<dbReference type="EMBL" id="HBUE01302390">
    <property type="protein sequence ID" value="CAG6579585.1"/>
    <property type="molecule type" value="Transcribed_RNA"/>
</dbReference>
<organism evidence="1">
    <name type="scientific">Culex pipiens</name>
    <name type="common">House mosquito</name>
    <dbReference type="NCBI Taxonomy" id="7175"/>
    <lineage>
        <taxon>Eukaryota</taxon>
        <taxon>Metazoa</taxon>
        <taxon>Ecdysozoa</taxon>
        <taxon>Arthropoda</taxon>
        <taxon>Hexapoda</taxon>
        <taxon>Insecta</taxon>
        <taxon>Pterygota</taxon>
        <taxon>Neoptera</taxon>
        <taxon>Endopterygota</taxon>
        <taxon>Diptera</taxon>
        <taxon>Nematocera</taxon>
        <taxon>Culicoidea</taxon>
        <taxon>Culicidae</taxon>
        <taxon>Culicinae</taxon>
        <taxon>Culicini</taxon>
        <taxon>Culex</taxon>
        <taxon>Culex</taxon>
    </lineage>
</organism>
<name>A0A8D8JVW0_CULPI</name>
<dbReference type="EMBL" id="HBUE01103187">
    <property type="protein sequence ID" value="CAG6486182.1"/>
    <property type="molecule type" value="Transcribed_RNA"/>
</dbReference>
<proteinExistence type="predicted"/>
<sequence length="99" mass="11197">MLLRVVIVVISNGNNVQSEIFERVQAGHELGKVGPIVEFDVFQCESCQKRCVLEELFQVVGGHLAASEHQLFQVLVFALSVTPRHCKRAFDPQVLQLWH</sequence>
<reference evidence="1" key="1">
    <citation type="submission" date="2021-05" db="EMBL/GenBank/DDBJ databases">
        <authorList>
            <person name="Alioto T."/>
            <person name="Alioto T."/>
            <person name="Gomez Garrido J."/>
        </authorList>
    </citation>
    <scope>NUCLEOTIDE SEQUENCE</scope>
</reference>
<accession>A0A8D8JVW0</accession>
<dbReference type="EMBL" id="HBUE01196373">
    <property type="protein sequence ID" value="CAG6527859.1"/>
    <property type="molecule type" value="Transcribed_RNA"/>
</dbReference>
<dbReference type="AlphaFoldDB" id="A0A8D8JVW0"/>
<evidence type="ECO:0000313" key="1">
    <source>
        <dbReference type="EMBL" id="CAG6579585.1"/>
    </source>
</evidence>
<protein>
    <submittedName>
        <fullName evidence="1">(northern house mosquito) hypothetical protein</fullName>
    </submittedName>
</protein>